<protein>
    <recommendedName>
        <fullName evidence="3">PIN domain-containing protein</fullName>
    </recommendedName>
</protein>
<dbReference type="EMBL" id="JBIPKE010000018">
    <property type="protein sequence ID" value="MFH6984622.1"/>
    <property type="molecule type" value="Genomic_DNA"/>
</dbReference>
<reference evidence="1 2" key="1">
    <citation type="journal article" date="2013" name="Int. J. Syst. Evol. Microbiol.">
        <title>Marinoscillum luteum sp. nov., isolated from marine sediment.</title>
        <authorList>
            <person name="Cha I.T."/>
            <person name="Park S.J."/>
            <person name="Kim S.J."/>
            <person name="Kim J.G."/>
            <person name="Jung M.Y."/>
            <person name="Shin K.S."/>
            <person name="Kwon K.K."/>
            <person name="Yang S.H."/>
            <person name="Seo Y.S."/>
            <person name="Rhee S.K."/>
        </authorList>
    </citation>
    <scope>NUCLEOTIDE SEQUENCE [LARGE SCALE GENOMIC DNA]</scope>
    <source>
        <strain evidence="1 2">KCTC 23939</strain>
    </source>
</reference>
<evidence type="ECO:0008006" key="3">
    <source>
        <dbReference type="Google" id="ProtNLM"/>
    </source>
</evidence>
<organism evidence="1 2">
    <name type="scientific">Marinoscillum luteum</name>
    <dbReference type="NCBI Taxonomy" id="861051"/>
    <lineage>
        <taxon>Bacteria</taxon>
        <taxon>Pseudomonadati</taxon>
        <taxon>Bacteroidota</taxon>
        <taxon>Cytophagia</taxon>
        <taxon>Cytophagales</taxon>
        <taxon>Reichenbachiellaceae</taxon>
        <taxon>Marinoscillum</taxon>
    </lineage>
</organism>
<evidence type="ECO:0000313" key="1">
    <source>
        <dbReference type="EMBL" id="MFH6984622.1"/>
    </source>
</evidence>
<dbReference type="RefSeq" id="WP_395418017.1">
    <property type="nucleotide sequence ID" value="NZ_JBIPKE010000018.1"/>
</dbReference>
<dbReference type="Gene3D" id="3.40.50.1010">
    <property type="entry name" value="5'-nuclease"/>
    <property type="match status" value="1"/>
</dbReference>
<evidence type="ECO:0000313" key="2">
    <source>
        <dbReference type="Proteomes" id="UP001610063"/>
    </source>
</evidence>
<accession>A0ABW7NB89</accession>
<gene>
    <name evidence="1" type="ORF">ACHKAR_14300</name>
</gene>
<dbReference type="Proteomes" id="UP001610063">
    <property type="component" value="Unassembled WGS sequence"/>
</dbReference>
<sequence>MMTIAITDACIFIDLLDLEITAEFFELNLDIHTTIEVWNEIVHEQQSILQTYRSVGKLTIHILEPEDFEKMETFAFPRALSEPDKSVVYMADKLGAILLTSDGPVRKFAEKRAIDRHGMLWILDELVGKSILSKSSAHKKLDQLTTNNLMYINNIKLQMEIKKRLNHWRT</sequence>
<name>A0ABW7NB89_9BACT</name>
<dbReference type="Pfam" id="PF11848">
    <property type="entry name" value="DUF3368"/>
    <property type="match status" value="1"/>
</dbReference>
<dbReference type="SUPFAM" id="SSF88723">
    <property type="entry name" value="PIN domain-like"/>
    <property type="match status" value="1"/>
</dbReference>
<comment type="caution">
    <text evidence="1">The sequence shown here is derived from an EMBL/GenBank/DDBJ whole genome shotgun (WGS) entry which is preliminary data.</text>
</comment>
<keyword evidence="2" id="KW-1185">Reference proteome</keyword>
<dbReference type="InterPro" id="IPR021799">
    <property type="entry name" value="PIN-like_prokaryotic"/>
</dbReference>
<dbReference type="InterPro" id="IPR029060">
    <property type="entry name" value="PIN-like_dom_sf"/>
</dbReference>
<proteinExistence type="predicted"/>